<reference evidence="11 12" key="1">
    <citation type="journal article" date="2016" name="Sci. Rep.">
        <title>Peltaster fructicola genome reveals evolution from an invasive phytopathogen to an ectophytic parasite.</title>
        <authorList>
            <person name="Xu C."/>
            <person name="Chen H."/>
            <person name="Gleason M.L."/>
            <person name="Xu J.R."/>
            <person name="Liu H."/>
            <person name="Zhang R."/>
            <person name="Sun G."/>
        </authorList>
    </citation>
    <scope>NUCLEOTIDE SEQUENCE [LARGE SCALE GENOMIC DNA]</scope>
    <source>
        <strain evidence="11 12">LNHT1506</strain>
    </source>
</reference>
<evidence type="ECO:0000256" key="3">
    <source>
        <dbReference type="ARBA" id="ARBA00022525"/>
    </source>
</evidence>
<dbReference type="FunFam" id="3.40.50.1820:FF:000213">
    <property type="entry name" value="Carboxylic ester hydrolase"/>
    <property type="match status" value="1"/>
</dbReference>
<dbReference type="GO" id="GO:0016787">
    <property type="term" value="F:hydrolase activity"/>
    <property type="evidence" value="ECO:0007669"/>
    <property type="project" value="UniProtKB-KW"/>
</dbReference>
<feature type="region of interest" description="Disordered" evidence="8">
    <location>
        <begin position="205"/>
        <end position="232"/>
    </location>
</feature>
<keyword evidence="4 9" id="KW-0732">Signal</keyword>
<name>A0A6H0XT45_9PEZI</name>
<proteinExistence type="inferred from homology"/>
<keyword evidence="7" id="KW-0325">Glycoprotein</keyword>
<dbReference type="InterPro" id="IPR019826">
    <property type="entry name" value="Carboxylesterase_B_AS"/>
</dbReference>
<dbReference type="InterPro" id="IPR029058">
    <property type="entry name" value="AB_hydrolase_fold"/>
</dbReference>
<dbReference type="GO" id="GO:0006629">
    <property type="term" value="P:lipid metabolic process"/>
    <property type="evidence" value="ECO:0007669"/>
    <property type="project" value="UniProtKB-KW"/>
</dbReference>
<evidence type="ECO:0000313" key="11">
    <source>
        <dbReference type="EMBL" id="QIW97941.1"/>
    </source>
</evidence>
<comment type="subcellular location">
    <subcellularLocation>
        <location evidence="1">Secreted</location>
    </subcellularLocation>
</comment>
<evidence type="ECO:0000256" key="4">
    <source>
        <dbReference type="ARBA" id="ARBA00022729"/>
    </source>
</evidence>
<dbReference type="AlphaFoldDB" id="A0A6H0XT45"/>
<evidence type="ECO:0000256" key="5">
    <source>
        <dbReference type="ARBA" id="ARBA00022801"/>
    </source>
</evidence>
<feature type="chain" id="PRO_5026280944" description="Carboxylesterase type B domain-containing protein" evidence="9">
    <location>
        <begin position="24"/>
        <end position="789"/>
    </location>
</feature>
<evidence type="ECO:0000256" key="8">
    <source>
        <dbReference type="SAM" id="MobiDB-lite"/>
    </source>
</evidence>
<organism evidence="11 12">
    <name type="scientific">Peltaster fructicola</name>
    <dbReference type="NCBI Taxonomy" id="286661"/>
    <lineage>
        <taxon>Eukaryota</taxon>
        <taxon>Fungi</taxon>
        <taxon>Dikarya</taxon>
        <taxon>Ascomycota</taxon>
        <taxon>Pezizomycotina</taxon>
        <taxon>Dothideomycetes</taxon>
        <taxon>Dothideomycetes incertae sedis</taxon>
        <taxon>Peltaster</taxon>
    </lineage>
</organism>
<dbReference type="PROSITE" id="PS00122">
    <property type="entry name" value="CARBOXYLESTERASE_B_1"/>
    <property type="match status" value="1"/>
</dbReference>
<dbReference type="Gene3D" id="3.40.50.1820">
    <property type="entry name" value="alpha/beta hydrolase"/>
    <property type="match status" value="1"/>
</dbReference>
<evidence type="ECO:0000256" key="6">
    <source>
        <dbReference type="ARBA" id="ARBA00023098"/>
    </source>
</evidence>
<dbReference type="InterPro" id="IPR019819">
    <property type="entry name" value="Carboxylesterase_B_CS"/>
</dbReference>
<keyword evidence="5" id="KW-0378">Hydrolase</keyword>
<dbReference type="InterPro" id="IPR002018">
    <property type="entry name" value="CarbesteraseB"/>
</dbReference>
<protein>
    <recommendedName>
        <fullName evidence="10">Carboxylesterase type B domain-containing protein</fullName>
    </recommendedName>
</protein>
<evidence type="ECO:0000313" key="12">
    <source>
        <dbReference type="Proteomes" id="UP000503462"/>
    </source>
</evidence>
<accession>A0A6H0XT45</accession>
<sequence length="789" mass="82096">MYGQSTKMVALSTLLAFSTTVSGAAHPRPHVNAPANLEARDPQFGTAFAGFLGQLSSLFGGITIPTNGITLPTTLPTALTTATTTTVSIHTSETRTTKASSSSVKPFSSSKIVVGSSSGKASTAVASVSSARTIGGSSSVASAKTIGSSSRVAQSCSKTQASVSVASGSSRAASVKPASSSLASGSGAKSSSKVASASVTSQAPSSTAVVTSATPSSTSATSTTGTSSPAVTSVSSSASATVSLTGPSVTISAGTVVGSALSGGIDQFLGIPYAQPPVGDLRLKPPVPLTSSFGILDATTPPASCPQFAQNLTGNYSAGGLTSFIQEFVFTPTAQQEDCLTISIWRPNTTTTTSKLPVVFWIYGGGFEFGATAMYNGSYIVQRSVTLGEPIIFVEVNYRLGGFGFLAGADLAAEHSTNIGLRDQRLGLQWTSDNIAAFGGDPSKVTLWGESAGSISSCYQLTVNGGNNTYNGKNLFVGSIHDSGSFAPADNVTAPQAQAIYDHVLSETGCTKSTAADRLACLRSVDYNVLHNATNSVPGFGGYRSADLSYLPRPDTGDSFYSLSAEYAVAFGLWTHTPFIIGDQEDEGTILAIVQNNITNNDLLVDYLASWFPNNPNAISDVQGLAALYPDNITAGQPDGSPFDTGSANNLYPEYKRLAAILGDIVFTITRRAFLNLATSEAVPAWSYLSTYLQGLENFGTLHGSDLAYLFDGLFYNTGPTTAIQTYYISFINYQDPNKIASSKLNWPVWNSTAPVLIDFTASDPAYLNDTFRAPVYQYLLTHVTGFRV</sequence>
<evidence type="ECO:0000256" key="9">
    <source>
        <dbReference type="SAM" id="SignalP"/>
    </source>
</evidence>
<comment type="similarity">
    <text evidence="2">Belongs to the type-B carboxylesterase/lipase family.</text>
</comment>
<dbReference type="Pfam" id="PF00135">
    <property type="entry name" value="COesterase"/>
    <property type="match status" value="1"/>
</dbReference>
<dbReference type="EMBL" id="CP051140">
    <property type="protein sequence ID" value="QIW97941.1"/>
    <property type="molecule type" value="Genomic_DNA"/>
</dbReference>
<keyword evidence="3" id="KW-0964">Secreted</keyword>
<evidence type="ECO:0000256" key="1">
    <source>
        <dbReference type="ARBA" id="ARBA00004613"/>
    </source>
</evidence>
<feature type="signal peptide" evidence="9">
    <location>
        <begin position="1"/>
        <end position="23"/>
    </location>
</feature>
<dbReference type="SUPFAM" id="SSF53474">
    <property type="entry name" value="alpha/beta-Hydrolases"/>
    <property type="match status" value="1"/>
</dbReference>
<gene>
    <name evidence="11" type="ORF">AMS68_003459</name>
</gene>
<dbReference type="InterPro" id="IPR050309">
    <property type="entry name" value="Type-B_Carboxylest/Lipase"/>
</dbReference>
<keyword evidence="6" id="KW-0443">Lipid metabolism</keyword>
<dbReference type="PROSITE" id="PS00941">
    <property type="entry name" value="CARBOXYLESTERASE_B_2"/>
    <property type="match status" value="1"/>
</dbReference>
<evidence type="ECO:0000256" key="7">
    <source>
        <dbReference type="ARBA" id="ARBA00023180"/>
    </source>
</evidence>
<evidence type="ECO:0000256" key="2">
    <source>
        <dbReference type="ARBA" id="ARBA00005964"/>
    </source>
</evidence>
<feature type="domain" description="Carboxylesterase type B" evidence="10">
    <location>
        <begin position="247"/>
        <end position="756"/>
    </location>
</feature>
<keyword evidence="12" id="KW-1185">Reference proteome</keyword>
<evidence type="ECO:0000259" key="10">
    <source>
        <dbReference type="Pfam" id="PF00135"/>
    </source>
</evidence>
<dbReference type="GO" id="GO:0005576">
    <property type="term" value="C:extracellular region"/>
    <property type="evidence" value="ECO:0007669"/>
    <property type="project" value="UniProtKB-SubCell"/>
</dbReference>
<dbReference type="OrthoDB" id="408631at2759"/>
<dbReference type="Proteomes" id="UP000503462">
    <property type="component" value="Chromosome 2"/>
</dbReference>
<dbReference type="PANTHER" id="PTHR11559">
    <property type="entry name" value="CARBOXYLESTERASE"/>
    <property type="match status" value="1"/>
</dbReference>
<feature type="region of interest" description="Disordered" evidence="8">
    <location>
        <begin position="167"/>
        <end position="189"/>
    </location>
</feature>